<feature type="domain" description="Amidohydrolase-related" evidence="2">
    <location>
        <begin position="357"/>
        <end position="453"/>
    </location>
</feature>
<feature type="region of interest" description="Disordered" evidence="1">
    <location>
        <begin position="465"/>
        <end position="493"/>
    </location>
</feature>
<organism evidence="3 4">
    <name type="scientific">Algoriphagus zhangzhouensis</name>
    <dbReference type="NCBI Taxonomy" id="1073327"/>
    <lineage>
        <taxon>Bacteria</taxon>
        <taxon>Pseudomonadati</taxon>
        <taxon>Bacteroidota</taxon>
        <taxon>Cytophagia</taxon>
        <taxon>Cytophagales</taxon>
        <taxon>Cyclobacteriaceae</taxon>
        <taxon>Algoriphagus</taxon>
    </lineage>
</organism>
<dbReference type="PANTHER" id="PTHR43135">
    <property type="entry name" value="ALPHA-D-RIBOSE 1-METHYLPHOSPHONATE 5-TRIPHOSPHATE DIPHOSPHATASE"/>
    <property type="match status" value="1"/>
</dbReference>
<dbReference type="GO" id="GO:0016810">
    <property type="term" value="F:hydrolase activity, acting on carbon-nitrogen (but not peptide) bonds"/>
    <property type="evidence" value="ECO:0007669"/>
    <property type="project" value="InterPro"/>
</dbReference>
<feature type="compositionally biased region" description="Basic and acidic residues" evidence="1">
    <location>
        <begin position="124"/>
        <end position="141"/>
    </location>
</feature>
<evidence type="ECO:0000259" key="2">
    <source>
        <dbReference type="Pfam" id="PF01979"/>
    </source>
</evidence>
<sequence length="583" mass="61152">MDSEEAFISLLDHNKPSNPMRKTLLKASVLCLMLSGFISRASLFAQSDPTGKKPITSTYAITNATVFAKPGSEGSKATILIKDGVIKGVGSNLSLPVEAKVIAGDSLFIYPGFIDGASQAGITKPEDPKRPDNFDSSKPSDEIAGITPWRSAVDQFSIDGSQVDAMRQAGFTLIQIVPEGGMIAGKSALVILGDDKSTNVIKENTSLSSNLNGARGMYPGTTVGVMAKFRDVYKNTELTKNRTATFASNTGVVRPEITPTYQAMMDVISGQVPVLFEVGNDLEVRRALSLKNELGFQLILTGLEEYENVIDLLKSSGTKVLIQLAVPDDKAIKAKEGEDESEEVKALKARVKASYDKAIAQAGKLEAAGVPFAFTTIGAKPNDLMKSLKTMIEAGLSEEAALAALTTNAADILGVSKFAGSIESGKMANLVLATGPIFEEDSQIKHVVVDGKIFEYETKAKKKKEGAEGSGGAIAGTWDYTSETPAGSSGGKITIAKDGSSYSGTITYDDPAGSGAATSDLEDISYEGSSLTFSFGVSAGGMNLKVDVSAEVSGNTMDGSMIIGEFGSFPISGTLNPTLIANK</sequence>
<dbReference type="Proteomes" id="UP000184609">
    <property type="component" value="Unassembled WGS sequence"/>
</dbReference>
<proteinExistence type="predicted"/>
<dbReference type="STRING" id="1073327.SAMN04488108_0632"/>
<name>A0A1M7Z5Y1_9BACT</name>
<evidence type="ECO:0000256" key="1">
    <source>
        <dbReference type="SAM" id="MobiDB-lite"/>
    </source>
</evidence>
<dbReference type="Gene3D" id="3.20.20.140">
    <property type="entry name" value="Metal-dependent hydrolases"/>
    <property type="match status" value="1"/>
</dbReference>
<dbReference type="SUPFAM" id="SSF51338">
    <property type="entry name" value="Composite domain of metallo-dependent hydrolases"/>
    <property type="match status" value="1"/>
</dbReference>
<gene>
    <name evidence="3" type="ORF">SAMN04488108_0632</name>
</gene>
<dbReference type="EMBL" id="FRXN01000001">
    <property type="protein sequence ID" value="SHO60190.1"/>
    <property type="molecule type" value="Genomic_DNA"/>
</dbReference>
<dbReference type="SUPFAM" id="SSF51556">
    <property type="entry name" value="Metallo-dependent hydrolases"/>
    <property type="match status" value="1"/>
</dbReference>
<dbReference type="InterPro" id="IPR051781">
    <property type="entry name" value="Metallo-dep_Hydrolase"/>
</dbReference>
<dbReference type="InterPro" id="IPR006680">
    <property type="entry name" value="Amidohydro-rel"/>
</dbReference>
<dbReference type="InterPro" id="IPR032466">
    <property type="entry name" value="Metal_Hydrolase"/>
</dbReference>
<keyword evidence="4" id="KW-1185">Reference proteome</keyword>
<protein>
    <submittedName>
        <fullName evidence="3">Imidazolonepropionase</fullName>
    </submittedName>
</protein>
<evidence type="ECO:0000313" key="3">
    <source>
        <dbReference type="EMBL" id="SHO60190.1"/>
    </source>
</evidence>
<dbReference type="InterPro" id="IPR011059">
    <property type="entry name" value="Metal-dep_hydrolase_composite"/>
</dbReference>
<evidence type="ECO:0000313" key="4">
    <source>
        <dbReference type="Proteomes" id="UP000184609"/>
    </source>
</evidence>
<dbReference type="PANTHER" id="PTHR43135:SF3">
    <property type="entry name" value="ALPHA-D-RIBOSE 1-METHYLPHOSPHONATE 5-TRIPHOSPHATE DIPHOSPHATASE"/>
    <property type="match status" value="1"/>
</dbReference>
<feature type="region of interest" description="Disordered" evidence="1">
    <location>
        <begin position="120"/>
        <end position="142"/>
    </location>
</feature>
<dbReference type="AlphaFoldDB" id="A0A1M7Z5Y1"/>
<dbReference type="Pfam" id="PF01979">
    <property type="entry name" value="Amidohydro_1"/>
    <property type="match status" value="1"/>
</dbReference>
<accession>A0A1M7Z5Y1</accession>
<reference evidence="4" key="1">
    <citation type="submission" date="2016-12" db="EMBL/GenBank/DDBJ databases">
        <authorList>
            <person name="Varghese N."/>
            <person name="Submissions S."/>
        </authorList>
    </citation>
    <scope>NUCLEOTIDE SEQUENCE [LARGE SCALE GENOMIC DNA]</scope>
    <source>
        <strain evidence="4">DSM 25035</strain>
    </source>
</reference>